<dbReference type="InterPro" id="IPR002110">
    <property type="entry name" value="Ankyrin_rpt"/>
</dbReference>
<dbReference type="Pfam" id="PF00023">
    <property type="entry name" value="Ank"/>
    <property type="match status" value="1"/>
</dbReference>
<dbReference type="GeneID" id="70128682"/>
<comment type="caution">
    <text evidence="3">The sequence shown here is derived from an EMBL/GenBank/DDBJ whole genome shotgun (WGS) entry which is preliminary data.</text>
</comment>
<dbReference type="EMBL" id="JAGPXC010000003">
    <property type="protein sequence ID" value="KAH6655065.1"/>
    <property type="molecule type" value="Genomic_DNA"/>
</dbReference>
<protein>
    <submittedName>
        <fullName evidence="3">Uncharacterized protein</fullName>
    </submittedName>
</protein>
<feature type="repeat" description="ANK" evidence="1">
    <location>
        <begin position="353"/>
        <end position="385"/>
    </location>
</feature>
<dbReference type="Proteomes" id="UP000758603">
    <property type="component" value="Unassembled WGS sequence"/>
</dbReference>
<gene>
    <name evidence="3" type="ORF">BKA67DRAFT_534009</name>
</gene>
<feature type="region of interest" description="Disordered" evidence="2">
    <location>
        <begin position="648"/>
        <end position="788"/>
    </location>
</feature>
<dbReference type="OrthoDB" id="4738706at2759"/>
<sequence length="1231" mass="134243">MATKRPEHVQRHGVSEGSPSSVSASPEHRPSSMRHDFAPMKSDFELCQKNFKDACCSRQFEEAAVHHKKLVDLRRDLSSLRPFPLAAQIDANLRQATILLMCKDFDGIDRSLFPDIEHLSRQRDRHHGSDAMAWGVLCAKVGFLYMRSLDKADLKTATTFFDQSLKSLLGIKPVPTEHILPIAQCLADLYDFMAGDALGAEELVKWLGEEIGHDETKDIVVGRVSRAINWIKTTGSGFDGQRFDISAMEYALKQNESVHLETMLIWTQRTRPSSTISSKLLLTAADARSMAMCQLLFRYQANVDAVDVAGRTVLHRCVSQGPAKDQGSRKDVLRMTNLFLNKDATLLNKQDFSGKTALYAACEVGYADMVSFLVGVDANANLAENNAQSPLYMACEHGLRHIVKSLVEKARDLDINAKGPGGQTPLTAAVQYAAAHAEGRLVVEMLIKKGADPSIEDNTGKTALNYVGGIWASDLKTALKNAKHRATASSSKPPDHISTSSPSTSHPGSTQRSSRPPSTRSSVFAKIIQPRIRSSASSFFSPSRTSLDTASIAPGSVFSNDMSSRRTSITVPSIYESENDAQLASIEADTTGQAIAQKGIFVPVNSTSSRNASNDDEPRISKEAISLSESTLSAPRVSGFGSDLKGMPIVSSPPASNGLSAAIRGNGSQSTSGYHHVRSSVESNRSSTDSTWDTPSDSEEASHDGDRSPLEVRTHNLPIRSHPEGIRDRPAGHQGQRDGSFDGASSIPTPPSDHPSGAGSQKANARQGSSSGSQGARVSDATQVPGSEQKRQVLLACPFAKKDPITYEHCHKYELKEIKHVKQHLKRCHLISYCARCRVSFPNQLALERHHRDDDACARSDRPVPEGMTLEQHEILKPRTNHKLSLEEQWYFIWDVLFPGRERPATPYKDEFVNLTEFHRIYRDFRDNQIPTLAGNVLREMGMATAITQDQAVALMRRSLMGFAGMLQGSGLITQHDTSSDHGNQSRSTSVTDGAEHSPAPRLNSLDSMQGQLTPDSSGHPAHQSSPQSTRFSDDCYDPLQRIEEVSTTSSDMRQDSVGVSQESAHMLNPAYPGSSQPSLPSQQGVPFQAPEWNNGSYNIPSTGATYGPLSGMTAWGEDAAVGSSATNPLYSADELFNMGPASMEHIINFDVDMDLDMGNAPAMAQTSTSPDYFPMQQHFQGQQMASGPYMSSGHLSSQYPHVPQNGPGQTMFSPTSQQPGNGQQHTWNMR</sequence>
<feature type="compositionally biased region" description="Polar residues" evidence="2">
    <location>
        <begin position="973"/>
        <end position="992"/>
    </location>
</feature>
<evidence type="ECO:0000313" key="3">
    <source>
        <dbReference type="EMBL" id="KAH6655065.1"/>
    </source>
</evidence>
<feature type="repeat" description="ANK" evidence="1">
    <location>
        <begin position="421"/>
        <end position="458"/>
    </location>
</feature>
<dbReference type="InterPro" id="IPR036770">
    <property type="entry name" value="Ankyrin_rpt-contain_sf"/>
</dbReference>
<dbReference type="PANTHER" id="PTHR38166:SF1">
    <property type="entry name" value="C2H2-TYPE DOMAIN-CONTAINING PROTEIN"/>
    <property type="match status" value="1"/>
</dbReference>
<dbReference type="AlphaFoldDB" id="A0A9P8UMV4"/>
<feature type="compositionally biased region" description="Low complexity" evidence="2">
    <location>
        <begin position="496"/>
        <end position="521"/>
    </location>
</feature>
<feature type="compositionally biased region" description="Basic and acidic residues" evidence="2">
    <location>
        <begin position="1"/>
        <end position="14"/>
    </location>
</feature>
<name>A0A9P8UMV4_9PEZI</name>
<reference evidence="3" key="1">
    <citation type="journal article" date="2021" name="Nat. Commun.">
        <title>Genetic determinants of endophytism in the Arabidopsis root mycobiome.</title>
        <authorList>
            <person name="Mesny F."/>
            <person name="Miyauchi S."/>
            <person name="Thiergart T."/>
            <person name="Pickel B."/>
            <person name="Atanasova L."/>
            <person name="Karlsson M."/>
            <person name="Huettel B."/>
            <person name="Barry K.W."/>
            <person name="Haridas S."/>
            <person name="Chen C."/>
            <person name="Bauer D."/>
            <person name="Andreopoulos W."/>
            <person name="Pangilinan J."/>
            <person name="LaButti K."/>
            <person name="Riley R."/>
            <person name="Lipzen A."/>
            <person name="Clum A."/>
            <person name="Drula E."/>
            <person name="Henrissat B."/>
            <person name="Kohler A."/>
            <person name="Grigoriev I.V."/>
            <person name="Martin F.M."/>
            <person name="Hacquard S."/>
        </authorList>
    </citation>
    <scope>NUCLEOTIDE SEQUENCE</scope>
    <source>
        <strain evidence="3">MPI-SDFR-AT-0073</strain>
    </source>
</reference>
<feature type="region of interest" description="Disordered" evidence="2">
    <location>
        <begin position="1"/>
        <end position="35"/>
    </location>
</feature>
<feature type="compositionally biased region" description="Basic and acidic residues" evidence="2">
    <location>
        <begin position="26"/>
        <end position="35"/>
    </location>
</feature>
<feature type="compositionally biased region" description="Low complexity" evidence="2">
    <location>
        <begin position="15"/>
        <end position="25"/>
    </location>
</feature>
<organism evidence="3 4">
    <name type="scientific">Truncatella angustata</name>
    <dbReference type="NCBI Taxonomy" id="152316"/>
    <lineage>
        <taxon>Eukaryota</taxon>
        <taxon>Fungi</taxon>
        <taxon>Dikarya</taxon>
        <taxon>Ascomycota</taxon>
        <taxon>Pezizomycotina</taxon>
        <taxon>Sordariomycetes</taxon>
        <taxon>Xylariomycetidae</taxon>
        <taxon>Amphisphaeriales</taxon>
        <taxon>Sporocadaceae</taxon>
        <taxon>Truncatella</taxon>
    </lineage>
</organism>
<evidence type="ECO:0000256" key="2">
    <source>
        <dbReference type="SAM" id="MobiDB-lite"/>
    </source>
</evidence>
<dbReference type="RefSeq" id="XP_045959330.1">
    <property type="nucleotide sequence ID" value="XM_046099790.1"/>
</dbReference>
<feature type="region of interest" description="Disordered" evidence="2">
    <location>
        <begin position="482"/>
        <end position="521"/>
    </location>
</feature>
<proteinExistence type="predicted"/>
<feature type="region of interest" description="Disordered" evidence="2">
    <location>
        <begin position="1184"/>
        <end position="1231"/>
    </location>
</feature>
<dbReference type="PROSITE" id="PS50088">
    <property type="entry name" value="ANK_REPEAT"/>
    <property type="match status" value="3"/>
</dbReference>
<evidence type="ECO:0000256" key="1">
    <source>
        <dbReference type="PROSITE-ProRule" id="PRU00023"/>
    </source>
</evidence>
<feature type="compositionally biased region" description="Low complexity" evidence="2">
    <location>
        <begin position="686"/>
        <end position="695"/>
    </location>
</feature>
<dbReference type="Gene3D" id="1.25.40.20">
    <property type="entry name" value="Ankyrin repeat-containing domain"/>
    <property type="match status" value="1"/>
</dbReference>
<evidence type="ECO:0000313" key="4">
    <source>
        <dbReference type="Proteomes" id="UP000758603"/>
    </source>
</evidence>
<feature type="compositionally biased region" description="Polar residues" evidence="2">
    <location>
        <begin position="1005"/>
        <end position="1031"/>
    </location>
</feature>
<keyword evidence="4" id="KW-1185">Reference proteome</keyword>
<dbReference type="Pfam" id="PF12796">
    <property type="entry name" value="Ank_2"/>
    <property type="match status" value="1"/>
</dbReference>
<feature type="compositionally biased region" description="Polar residues" evidence="2">
    <location>
        <begin position="1207"/>
        <end position="1231"/>
    </location>
</feature>
<feature type="compositionally biased region" description="Basic and acidic residues" evidence="2">
    <location>
        <begin position="721"/>
        <end position="740"/>
    </location>
</feature>
<feature type="compositionally biased region" description="Basic and acidic residues" evidence="2">
    <location>
        <begin position="700"/>
        <end position="714"/>
    </location>
</feature>
<accession>A0A9P8UMV4</accession>
<dbReference type="SUPFAM" id="SSF48403">
    <property type="entry name" value="Ankyrin repeat"/>
    <property type="match status" value="1"/>
</dbReference>
<dbReference type="PROSITE" id="PS50297">
    <property type="entry name" value="ANK_REP_REGION"/>
    <property type="match status" value="2"/>
</dbReference>
<feature type="region of interest" description="Disordered" evidence="2">
    <location>
        <begin position="973"/>
        <end position="1036"/>
    </location>
</feature>
<feature type="repeat" description="ANK" evidence="1">
    <location>
        <begin position="386"/>
        <end position="418"/>
    </location>
</feature>
<keyword evidence="1" id="KW-0040">ANK repeat</keyword>
<dbReference type="PANTHER" id="PTHR38166">
    <property type="entry name" value="C2H2-TYPE DOMAIN-CONTAINING PROTEIN-RELATED"/>
    <property type="match status" value="1"/>
</dbReference>
<dbReference type="SMART" id="SM00248">
    <property type="entry name" value="ANK"/>
    <property type="match status" value="5"/>
</dbReference>